<feature type="signal peptide" evidence="2">
    <location>
        <begin position="1"/>
        <end position="21"/>
    </location>
</feature>
<organism evidence="3 4">
    <name type="scientific">Holothuria leucospilota</name>
    <name type="common">Black long sea cucumber</name>
    <name type="synonym">Mertensiothuria leucospilota</name>
    <dbReference type="NCBI Taxonomy" id="206669"/>
    <lineage>
        <taxon>Eukaryota</taxon>
        <taxon>Metazoa</taxon>
        <taxon>Echinodermata</taxon>
        <taxon>Eleutherozoa</taxon>
        <taxon>Echinozoa</taxon>
        <taxon>Holothuroidea</taxon>
        <taxon>Aspidochirotacea</taxon>
        <taxon>Aspidochirotida</taxon>
        <taxon>Holothuriidae</taxon>
        <taxon>Holothuria</taxon>
    </lineage>
</organism>
<feature type="region of interest" description="Disordered" evidence="1">
    <location>
        <begin position="253"/>
        <end position="334"/>
    </location>
</feature>
<reference evidence="3" key="1">
    <citation type="submission" date="2021-10" db="EMBL/GenBank/DDBJ databases">
        <title>Tropical sea cucumber genome reveals ecological adaptation and Cuvierian tubules defense mechanism.</title>
        <authorList>
            <person name="Chen T."/>
        </authorList>
    </citation>
    <scope>NUCLEOTIDE SEQUENCE</scope>
    <source>
        <strain evidence="3">Nanhai2018</strain>
        <tissue evidence="3">Muscle</tissue>
    </source>
</reference>
<keyword evidence="4" id="KW-1185">Reference proteome</keyword>
<comment type="caution">
    <text evidence="3">The sequence shown here is derived from an EMBL/GenBank/DDBJ whole genome shotgun (WGS) entry which is preliminary data.</text>
</comment>
<name>A0A9Q1C7Y6_HOLLE</name>
<dbReference type="EMBL" id="JAIZAY010000007">
    <property type="protein sequence ID" value="KAJ8039546.1"/>
    <property type="molecule type" value="Genomic_DNA"/>
</dbReference>
<evidence type="ECO:0000313" key="4">
    <source>
        <dbReference type="Proteomes" id="UP001152320"/>
    </source>
</evidence>
<feature type="region of interest" description="Disordered" evidence="1">
    <location>
        <begin position="57"/>
        <end position="76"/>
    </location>
</feature>
<evidence type="ECO:0000313" key="3">
    <source>
        <dbReference type="EMBL" id="KAJ8039546.1"/>
    </source>
</evidence>
<feature type="compositionally biased region" description="Acidic residues" evidence="1">
    <location>
        <begin position="316"/>
        <end position="327"/>
    </location>
</feature>
<feature type="compositionally biased region" description="Acidic residues" evidence="1">
    <location>
        <begin position="253"/>
        <end position="290"/>
    </location>
</feature>
<dbReference type="AlphaFoldDB" id="A0A9Q1C7Y6"/>
<proteinExistence type="predicted"/>
<keyword evidence="2" id="KW-0732">Signal</keyword>
<dbReference type="Proteomes" id="UP001152320">
    <property type="component" value="Chromosome 7"/>
</dbReference>
<feature type="compositionally biased region" description="Basic and acidic residues" evidence="1">
    <location>
        <begin position="298"/>
        <end position="307"/>
    </location>
</feature>
<accession>A0A9Q1C7Y6</accession>
<dbReference type="OrthoDB" id="10625120at2759"/>
<feature type="chain" id="PRO_5040197065" evidence="2">
    <location>
        <begin position="22"/>
        <end position="363"/>
    </location>
</feature>
<sequence length="363" mass="40800">MAGLKLFGITVAVLLIGLSEGRSIHESKRSLKNDQIVREMASLLQVRRHLSDLKESARQVATSAPPTPGVDVQESGSSSHVQLCTDAVSFLSGQESEAFEKRNLVINYVVNYCIRPSATTDIIALIQALQAAATENDQLGSIGWDWSNWPGSNIFTTSPSPQSTTLDYWQQLFDELMKYDDNDDSTSVSPIHTTESPISEATTEDWFEQFIAELFPDEEVSPTSSSPITPRSTTEDFALEDAFNEFWNLIEGEEEGENEEEENDEEEEGDDQKEEEQGDGQEEDEEDEDTLNALLGLLKEEQGKETEVEPTLPTEEIVEDDEDDDGSNDLPPLDINRRMLMKKRLLDLLAKSLLRKRQEMMRK</sequence>
<gene>
    <name evidence="3" type="ORF">HOLleu_17301</name>
</gene>
<evidence type="ECO:0000256" key="2">
    <source>
        <dbReference type="SAM" id="SignalP"/>
    </source>
</evidence>
<protein>
    <submittedName>
        <fullName evidence="3">Uncharacterized protein</fullName>
    </submittedName>
</protein>
<evidence type="ECO:0000256" key="1">
    <source>
        <dbReference type="SAM" id="MobiDB-lite"/>
    </source>
</evidence>